<gene>
    <name evidence="3" type="ORF">HNR32_002612</name>
</gene>
<dbReference type="InterPro" id="IPR004291">
    <property type="entry name" value="Transposase_IS66_central"/>
</dbReference>
<sequence>MRSELEYIPAKVKVIDIYRETFECRTCRKNEHFSIEKPQVPACVLPHSIATPSAIAHTMRQKYEYAVPLYRQEKQWQQLGIKLNRATLANWIVLAAQEWLLPIIKKMHEYLLQEKVIHADETPVQVMGEKGRKNTAKSYMWLYSSGKYDPIHNIRIFEYQPGRKGDYAQNFLKGYNGYLHTDAYVGYEKVENIKHCLCWAHARRYFVDAIPSDTDDLSGTIAQESIKQINKLFAIEKILIEESIQNRQKERLQQEKPLLEAYWSYLEINKDKILPKSKLGKAINYTLNNQQKLQTYLEDAHCDISNNLAENSIRPFTIGRKNWLFSGSPKGAKASAAVYSIIETCKANKIDAYKYLEYIFKKLPNQPIIHNPALIENYLPWSDEIKNNCSQ</sequence>
<dbReference type="EMBL" id="JACHFH010000049">
    <property type="protein sequence ID" value="MBB5337450.1"/>
    <property type="molecule type" value="Genomic_DNA"/>
</dbReference>
<accession>A0A840UML6</accession>
<dbReference type="Pfam" id="PF13817">
    <property type="entry name" value="DDE_Tnp_IS66_C"/>
    <property type="match status" value="1"/>
</dbReference>
<evidence type="ECO:0000259" key="2">
    <source>
        <dbReference type="Pfam" id="PF13817"/>
    </source>
</evidence>
<dbReference type="AlphaFoldDB" id="A0A840UML6"/>
<dbReference type="PANTHER" id="PTHR33678">
    <property type="entry name" value="BLL1576 PROTEIN"/>
    <property type="match status" value="1"/>
</dbReference>
<evidence type="ECO:0000313" key="3">
    <source>
        <dbReference type="EMBL" id="MBB5337450.1"/>
    </source>
</evidence>
<feature type="domain" description="Transposase IS66 central" evidence="1">
    <location>
        <begin position="47"/>
        <end position="333"/>
    </location>
</feature>
<dbReference type="Pfam" id="PF03050">
    <property type="entry name" value="DDE_Tnp_IS66"/>
    <property type="match status" value="1"/>
</dbReference>
<evidence type="ECO:0000259" key="1">
    <source>
        <dbReference type="Pfam" id="PF03050"/>
    </source>
</evidence>
<feature type="domain" description="Transposase IS66 C-terminal" evidence="2">
    <location>
        <begin position="340"/>
        <end position="367"/>
    </location>
</feature>
<name>A0A840UML6_9FIRM</name>
<dbReference type="InterPro" id="IPR039552">
    <property type="entry name" value="IS66_C"/>
</dbReference>
<proteinExistence type="predicted"/>
<dbReference type="Proteomes" id="UP000559117">
    <property type="component" value="Unassembled WGS sequence"/>
</dbReference>
<reference evidence="3 4" key="1">
    <citation type="submission" date="2020-08" db="EMBL/GenBank/DDBJ databases">
        <title>Genomic Encyclopedia of Type Strains, Phase IV (KMG-IV): sequencing the most valuable type-strain genomes for metagenomic binning, comparative biology and taxonomic classification.</title>
        <authorList>
            <person name="Goeker M."/>
        </authorList>
    </citation>
    <scope>NUCLEOTIDE SEQUENCE [LARGE SCALE GENOMIC DNA]</scope>
    <source>
        <strain evidence="3 4">DSM 24661</strain>
    </source>
</reference>
<dbReference type="InterPro" id="IPR052344">
    <property type="entry name" value="Transposase-related"/>
</dbReference>
<comment type="caution">
    <text evidence="3">The sequence shown here is derived from an EMBL/GenBank/DDBJ whole genome shotgun (WGS) entry which is preliminary data.</text>
</comment>
<dbReference type="NCBIfam" id="NF033517">
    <property type="entry name" value="transpos_IS66"/>
    <property type="match status" value="1"/>
</dbReference>
<protein>
    <submittedName>
        <fullName evidence="3">Transposase</fullName>
    </submittedName>
</protein>
<evidence type="ECO:0000313" key="4">
    <source>
        <dbReference type="Proteomes" id="UP000559117"/>
    </source>
</evidence>
<organism evidence="3 4">
    <name type="scientific">Pectinatus brassicae</name>
    <dbReference type="NCBI Taxonomy" id="862415"/>
    <lineage>
        <taxon>Bacteria</taxon>
        <taxon>Bacillati</taxon>
        <taxon>Bacillota</taxon>
        <taxon>Negativicutes</taxon>
        <taxon>Selenomonadales</taxon>
        <taxon>Selenomonadaceae</taxon>
        <taxon>Pectinatus</taxon>
    </lineage>
</organism>
<keyword evidence="4" id="KW-1185">Reference proteome</keyword>